<proteinExistence type="predicted"/>
<reference evidence="2 3" key="1">
    <citation type="submission" date="2014-11" db="EMBL/GenBank/DDBJ databases">
        <title>Mycobacterium setense Manresensis Genome.</title>
        <authorList>
            <person name="Rech G."/>
            <person name="Sumoy L."/>
        </authorList>
    </citation>
    <scope>NUCLEOTIDE SEQUENCE [LARGE SCALE GENOMIC DNA]</scope>
    <source>
        <strain evidence="2 3">Manresensis</strain>
    </source>
</reference>
<evidence type="ECO:0000259" key="1">
    <source>
        <dbReference type="Pfam" id="PF13474"/>
    </source>
</evidence>
<accession>A0ABR4YRI5</accession>
<dbReference type="Proteomes" id="UP000031004">
    <property type="component" value="Unassembled WGS sequence"/>
</dbReference>
<evidence type="ECO:0000313" key="3">
    <source>
        <dbReference type="Proteomes" id="UP000031004"/>
    </source>
</evidence>
<organism evidence="2 3">
    <name type="scientific">Mycolicibacterium setense</name>
    <dbReference type="NCBI Taxonomy" id="431269"/>
    <lineage>
        <taxon>Bacteria</taxon>
        <taxon>Bacillati</taxon>
        <taxon>Actinomycetota</taxon>
        <taxon>Actinomycetes</taxon>
        <taxon>Mycobacteriales</taxon>
        <taxon>Mycobacteriaceae</taxon>
        <taxon>Mycolicibacterium</taxon>
    </lineage>
</organism>
<dbReference type="EMBL" id="JTLZ01000009">
    <property type="protein sequence ID" value="KHO22808.1"/>
    <property type="molecule type" value="Genomic_DNA"/>
</dbReference>
<keyword evidence="3" id="KW-1185">Reference proteome</keyword>
<dbReference type="InterPro" id="IPR037401">
    <property type="entry name" value="SnoaL-like"/>
</dbReference>
<evidence type="ECO:0000313" key="2">
    <source>
        <dbReference type="EMBL" id="KHO22808.1"/>
    </source>
</evidence>
<dbReference type="Gene3D" id="3.10.450.50">
    <property type="match status" value="1"/>
</dbReference>
<dbReference type="InterPro" id="IPR032710">
    <property type="entry name" value="NTF2-like_dom_sf"/>
</dbReference>
<dbReference type="RefSeq" id="WP_039324429.1">
    <property type="nucleotide sequence ID" value="NZ_JACKSA010000257.1"/>
</dbReference>
<name>A0ABR4YRI5_9MYCO</name>
<dbReference type="SUPFAM" id="SSF54427">
    <property type="entry name" value="NTF2-like"/>
    <property type="match status" value="1"/>
</dbReference>
<protein>
    <recommendedName>
        <fullName evidence="1">SnoaL-like domain-containing protein</fullName>
    </recommendedName>
</protein>
<sequence>MTVSVDPMAAVRQYVEAFNNGDPAAMAATCADPMQILDGMSPHVWQGSTAAEDWWRDVLAEGEHLGASGYRIALGEPRHVDVNGENAYVVVPAKMTFDLRGKQVTQTGSLYTVALRKAGPDWRLTAWAWAKGN</sequence>
<comment type="caution">
    <text evidence="2">The sequence shown here is derived from an EMBL/GenBank/DDBJ whole genome shotgun (WGS) entry which is preliminary data.</text>
</comment>
<dbReference type="Pfam" id="PF13474">
    <property type="entry name" value="SnoaL_3"/>
    <property type="match status" value="1"/>
</dbReference>
<feature type="domain" description="SnoaL-like" evidence="1">
    <location>
        <begin position="9"/>
        <end position="125"/>
    </location>
</feature>
<gene>
    <name evidence="2" type="ORF">QQ44_19440</name>
</gene>